<name>A0A1Z4BZP2_9GAMM</name>
<accession>A0A1Z4BZP2</accession>
<sequence>MPRHPELYQWIDTIAMHFPSLSKPQALGLALWSFGMVVARSCSLTAVADVLSPLLGKKYNTLRERLRALLGFVGGRQRGLLPSCRRAASLPRPFGLIPTKPAMLGAANGIKRVTS</sequence>
<dbReference type="Proteomes" id="UP000197019">
    <property type="component" value="Chromosome"/>
</dbReference>
<protein>
    <submittedName>
        <fullName evidence="1">Uncharacterized protein</fullName>
    </submittedName>
</protein>
<organism evidence="1 2">
    <name type="scientific">Methylovulum psychrotolerans</name>
    <dbReference type="NCBI Taxonomy" id="1704499"/>
    <lineage>
        <taxon>Bacteria</taxon>
        <taxon>Pseudomonadati</taxon>
        <taxon>Pseudomonadota</taxon>
        <taxon>Gammaproteobacteria</taxon>
        <taxon>Methylococcales</taxon>
        <taxon>Methylococcaceae</taxon>
        <taxon>Methylovulum</taxon>
    </lineage>
</organism>
<dbReference type="KEGG" id="mpsy:CEK71_12100"/>
<evidence type="ECO:0000313" key="2">
    <source>
        <dbReference type="Proteomes" id="UP000197019"/>
    </source>
</evidence>
<proteinExistence type="predicted"/>
<dbReference type="RefSeq" id="WP_088619629.1">
    <property type="nucleotide sequence ID" value="NZ_CP022129.1"/>
</dbReference>
<dbReference type="AlphaFoldDB" id="A0A1Z4BZP2"/>
<dbReference type="EMBL" id="CP022129">
    <property type="protein sequence ID" value="ASF46757.1"/>
    <property type="molecule type" value="Genomic_DNA"/>
</dbReference>
<evidence type="ECO:0000313" key="1">
    <source>
        <dbReference type="EMBL" id="ASF46757.1"/>
    </source>
</evidence>
<keyword evidence="2" id="KW-1185">Reference proteome</keyword>
<dbReference type="OrthoDB" id="152114at2"/>
<reference evidence="1 2" key="1">
    <citation type="submission" date="2017-06" db="EMBL/GenBank/DDBJ databases">
        <title>Genome Sequencing of the methanotroph Methylovulum psychrotolerants str. HV10-M2 isolated from a high-altitude environment.</title>
        <authorList>
            <person name="Mateos-Rivera A."/>
        </authorList>
    </citation>
    <scope>NUCLEOTIDE SEQUENCE [LARGE SCALE GENOMIC DNA]</scope>
    <source>
        <strain evidence="1 2">HV10_M2</strain>
    </source>
</reference>
<gene>
    <name evidence="1" type="ORF">CEK71_12100</name>
</gene>